<keyword evidence="1" id="KW-1133">Transmembrane helix</keyword>
<evidence type="ECO:0000313" key="3">
    <source>
        <dbReference type="Proteomes" id="UP000053641"/>
    </source>
</evidence>
<dbReference type="EMBL" id="KL885186">
    <property type="protein sequence ID" value="KGL72687.1"/>
    <property type="molecule type" value="Genomic_DNA"/>
</dbReference>
<feature type="non-terminal residue" evidence="2">
    <location>
        <position position="107"/>
    </location>
</feature>
<dbReference type="PANTHER" id="PTHR47223:SF1">
    <property type="entry name" value="SPERM ACROSOME MEMBRANE-ASSOCIATED PROTEIN 1"/>
    <property type="match status" value="1"/>
</dbReference>
<dbReference type="Proteomes" id="UP000053641">
    <property type="component" value="Unassembled WGS sequence"/>
</dbReference>
<dbReference type="AlphaFoldDB" id="A0A099YTH6"/>
<gene>
    <name evidence="2" type="ORF">N309_05628</name>
</gene>
<dbReference type="PANTHER" id="PTHR47223">
    <property type="entry name" value="SPERM ACROSOME MEMBRANE-ASSOCIATED PROTEIN 1"/>
    <property type="match status" value="1"/>
</dbReference>
<proteinExistence type="predicted"/>
<feature type="transmembrane region" description="Helical" evidence="1">
    <location>
        <begin position="82"/>
        <end position="106"/>
    </location>
</feature>
<keyword evidence="1" id="KW-0812">Transmembrane</keyword>
<accession>A0A099YTH6</accession>
<protein>
    <submittedName>
        <fullName evidence="2">Sperm acrosome membrane-associated protein 1</fullName>
    </submittedName>
</protein>
<evidence type="ECO:0000256" key="1">
    <source>
        <dbReference type="SAM" id="Phobius"/>
    </source>
</evidence>
<reference evidence="2 3" key="1">
    <citation type="submission" date="2014-06" db="EMBL/GenBank/DDBJ databases">
        <title>Genome evolution of avian class.</title>
        <authorList>
            <person name="Zhang G."/>
            <person name="Li C."/>
        </authorList>
    </citation>
    <scope>NUCLEOTIDE SEQUENCE [LARGE SCALE GENOMIC DNA]</scope>
    <source>
        <strain evidence="2">BGI_N309</strain>
    </source>
</reference>
<sequence length="107" mass="12219">MPCIFIPPENRFKYIWKILIADQPAVTLPNDSAILEVRRDTRPVTFQCETQERGITIASVKYTIYTTPGQERRPRRKTRAEIVLIFSVATGVIVVIGVIFVLVFVIL</sequence>
<keyword evidence="3" id="KW-1185">Reference proteome</keyword>
<dbReference type="GO" id="GO:0002080">
    <property type="term" value="C:acrosomal membrane"/>
    <property type="evidence" value="ECO:0007669"/>
    <property type="project" value="InterPro"/>
</dbReference>
<dbReference type="InterPro" id="IPR037878">
    <property type="entry name" value="SPACA1"/>
</dbReference>
<dbReference type="GO" id="GO:0001675">
    <property type="term" value="P:acrosome assembly"/>
    <property type="evidence" value="ECO:0007669"/>
    <property type="project" value="TreeGrafter"/>
</dbReference>
<keyword evidence="1" id="KW-0472">Membrane</keyword>
<dbReference type="STRING" id="94827.A0A099YTH6"/>
<organism evidence="2 3">
    <name type="scientific">Tinamus guttatus</name>
    <name type="common">White-throated tinamou</name>
    <dbReference type="NCBI Taxonomy" id="94827"/>
    <lineage>
        <taxon>Eukaryota</taxon>
        <taxon>Metazoa</taxon>
        <taxon>Chordata</taxon>
        <taxon>Craniata</taxon>
        <taxon>Vertebrata</taxon>
        <taxon>Euteleostomi</taxon>
        <taxon>Archelosauria</taxon>
        <taxon>Archosauria</taxon>
        <taxon>Dinosauria</taxon>
        <taxon>Saurischia</taxon>
        <taxon>Theropoda</taxon>
        <taxon>Coelurosauria</taxon>
        <taxon>Aves</taxon>
        <taxon>Palaeognathae</taxon>
        <taxon>Tinamiformes</taxon>
        <taxon>Tinamidae</taxon>
        <taxon>Tinamus</taxon>
    </lineage>
</organism>
<name>A0A099YTH6_TINGU</name>
<evidence type="ECO:0000313" key="2">
    <source>
        <dbReference type="EMBL" id="KGL72687.1"/>
    </source>
</evidence>